<dbReference type="OrthoDB" id="354412at2759"/>
<organism evidence="2 3">
    <name type="scientific">Eimeria acervulina</name>
    <name type="common">Coccidian parasite</name>
    <dbReference type="NCBI Taxonomy" id="5801"/>
    <lineage>
        <taxon>Eukaryota</taxon>
        <taxon>Sar</taxon>
        <taxon>Alveolata</taxon>
        <taxon>Apicomplexa</taxon>
        <taxon>Conoidasida</taxon>
        <taxon>Coccidia</taxon>
        <taxon>Eucoccidiorida</taxon>
        <taxon>Eimeriorina</taxon>
        <taxon>Eimeriidae</taxon>
        <taxon>Eimeria</taxon>
    </lineage>
</organism>
<dbReference type="AlphaFoldDB" id="U6GHT8"/>
<sequence length="155" mass="16974">MAGEMETDGSTAAGAATGAAAAAYVSPCAVPLLEGKAFRRALRLIKGVAATERLSRARSKGENKEGEKDKSRDQKAEQERKGRRPLKLLQRGVHEVTKAIRYAFGSKRPASVIMLAPPPSGAVHTPQDTQEETTEDLEEMYNKLEKIIRKNHPYM</sequence>
<dbReference type="OMA" id="GHAFNSK"/>
<dbReference type="EMBL" id="HG670923">
    <property type="protein sequence ID" value="CDI78853.1"/>
    <property type="molecule type" value="Genomic_DNA"/>
</dbReference>
<evidence type="ECO:0000256" key="1">
    <source>
        <dbReference type="SAM" id="MobiDB-lite"/>
    </source>
</evidence>
<dbReference type="VEuPathDB" id="ToxoDB:EAH_00037500"/>
<dbReference type="RefSeq" id="XP_013250969.1">
    <property type="nucleotide sequence ID" value="XM_013395515.1"/>
</dbReference>
<protein>
    <submittedName>
        <fullName evidence="2">60S ribosomal protein L7a, putative</fullName>
    </submittedName>
</protein>
<reference evidence="2" key="2">
    <citation type="submission" date="2013-10" db="EMBL/GenBank/DDBJ databases">
        <authorList>
            <person name="Aslett M."/>
        </authorList>
    </citation>
    <scope>NUCLEOTIDE SEQUENCE [LARGE SCALE GENOMIC DNA]</scope>
    <source>
        <strain evidence="2">Houghton</strain>
    </source>
</reference>
<keyword evidence="2" id="KW-0689">Ribosomal protein</keyword>
<reference evidence="2" key="1">
    <citation type="submission" date="2013-10" db="EMBL/GenBank/DDBJ databases">
        <title>Genomic analysis of the causative agents of coccidiosis in chickens.</title>
        <authorList>
            <person name="Reid A.J."/>
            <person name="Blake D."/>
            <person name="Billington K."/>
            <person name="Browne H."/>
            <person name="Dunn M."/>
            <person name="Hung S."/>
            <person name="Kawahara F."/>
            <person name="Miranda-Saavedra D."/>
            <person name="Mourier T."/>
            <person name="Nagra H."/>
            <person name="Otto T.D."/>
            <person name="Rawlings N."/>
            <person name="Sanchez A."/>
            <person name="Sanders M."/>
            <person name="Subramaniam C."/>
            <person name="Tay Y."/>
            <person name="Dear P."/>
            <person name="Doerig C."/>
            <person name="Gruber A."/>
            <person name="Parkinson J."/>
            <person name="Shirley M."/>
            <person name="Wan K.L."/>
            <person name="Berriman M."/>
            <person name="Tomley F."/>
            <person name="Pain A."/>
        </authorList>
    </citation>
    <scope>NUCLEOTIDE SEQUENCE [LARGE SCALE GENOMIC DNA]</scope>
    <source>
        <strain evidence="2">Houghton</strain>
    </source>
</reference>
<feature type="compositionally biased region" description="Basic and acidic residues" evidence="1">
    <location>
        <begin position="53"/>
        <end position="80"/>
    </location>
</feature>
<dbReference type="GO" id="GO:0005840">
    <property type="term" value="C:ribosome"/>
    <property type="evidence" value="ECO:0007669"/>
    <property type="project" value="UniProtKB-KW"/>
</dbReference>
<keyword evidence="2" id="KW-0687">Ribonucleoprotein</keyword>
<accession>U6GHT8</accession>
<evidence type="ECO:0000313" key="3">
    <source>
        <dbReference type="Proteomes" id="UP000018050"/>
    </source>
</evidence>
<keyword evidence="3" id="KW-1185">Reference proteome</keyword>
<gene>
    <name evidence="2" type="ORF">EAH_00037500</name>
</gene>
<proteinExistence type="predicted"/>
<dbReference type="GeneID" id="25271820"/>
<evidence type="ECO:0000313" key="2">
    <source>
        <dbReference type="EMBL" id="CDI78853.1"/>
    </source>
</evidence>
<feature type="region of interest" description="Disordered" evidence="1">
    <location>
        <begin position="52"/>
        <end position="90"/>
    </location>
</feature>
<name>U6GHT8_EIMAC</name>
<dbReference type="Proteomes" id="UP000018050">
    <property type="component" value="Unassembled WGS sequence"/>
</dbReference>